<dbReference type="EMBL" id="CACRXK020000868">
    <property type="protein sequence ID" value="CAB3985397.1"/>
    <property type="molecule type" value="Genomic_DNA"/>
</dbReference>
<dbReference type="AlphaFoldDB" id="A0A7D9DGP0"/>
<evidence type="ECO:0000313" key="1">
    <source>
        <dbReference type="EMBL" id="CAB3985397.1"/>
    </source>
</evidence>
<reference evidence="1" key="1">
    <citation type="submission" date="2020-04" db="EMBL/GenBank/DDBJ databases">
        <authorList>
            <person name="Alioto T."/>
            <person name="Alioto T."/>
            <person name="Gomez Garrido J."/>
        </authorList>
    </citation>
    <scope>NUCLEOTIDE SEQUENCE</scope>
    <source>
        <strain evidence="1">A484AB</strain>
    </source>
</reference>
<comment type="caution">
    <text evidence="1">The sequence shown here is derived from an EMBL/GenBank/DDBJ whole genome shotgun (WGS) entry which is preliminary data.</text>
</comment>
<organism evidence="1 2">
    <name type="scientific">Paramuricea clavata</name>
    <name type="common">Red gorgonian</name>
    <name type="synonym">Violescent sea-whip</name>
    <dbReference type="NCBI Taxonomy" id="317549"/>
    <lineage>
        <taxon>Eukaryota</taxon>
        <taxon>Metazoa</taxon>
        <taxon>Cnidaria</taxon>
        <taxon>Anthozoa</taxon>
        <taxon>Octocorallia</taxon>
        <taxon>Malacalcyonacea</taxon>
        <taxon>Plexauridae</taxon>
        <taxon>Paramuricea</taxon>
    </lineage>
</organism>
<gene>
    <name evidence="1" type="ORF">PACLA_8A066837</name>
</gene>
<keyword evidence="2" id="KW-1185">Reference proteome</keyword>
<name>A0A7D9DGP0_PARCT</name>
<accession>A0A7D9DGP0</accession>
<sequence length="272" mass="31543">MCFSPVTSRETIDELQNSIETHLLFKELFPQVNITPKMHYMLHIPTQMAALGPLIRHCCMRFEAKHRYCKELAPQQNFKNICFSLAEKCQLDACADFHTENPCEHPLFSTDKELGPTRPVINQSRAAILRKIEDAKLFAKPEMINNVFTAKWIKLYGTKYATNNSCVIAVDDATFVDKVPTFGKLQQIWLVDKEILFEFTPLTTVKFDPNLMTYEVYDLGDDALSELCFYNRMLDFSVYSLQRHSESVYIPLKYDLTEIIREHVVGENPLHF</sequence>
<protein>
    <submittedName>
        <fullName evidence="1">Uncharacterized protein</fullName>
    </submittedName>
</protein>
<dbReference type="OrthoDB" id="10034966at2759"/>
<proteinExistence type="predicted"/>
<evidence type="ECO:0000313" key="2">
    <source>
        <dbReference type="Proteomes" id="UP001152795"/>
    </source>
</evidence>
<dbReference type="Proteomes" id="UP001152795">
    <property type="component" value="Unassembled WGS sequence"/>
</dbReference>